<evidence type="ECO:0000256" key="1">
    <source>
        <dbReference type="SAM" id="MobiDB-lite"/>
    </source>
</evidence>
<proteinExistence type="predicted"/>
<dbReference type="RefSeq" id="WP_186768526.1">
    <property type="nucleotide sequence ID" value="NZ_JACOMF010000001.1"/>
</dbReference>
<feature type="region of interest" description="Disordered" evidence="1">
    <location>
        <begin position="295"/>
        <end position="319"/>
    </location>
</feature>
<accession>A0A9X0UBE6</accession>
<evidence type="ECO:0000313" key="2">
    <source>
        <dbReference type="EMBL" id="MBC4013749.1"/>
    </source>
</evidence>
<feature type="compositionally biased region" description="Basic and acidic residues" evidence="1">
    <location>
        <begin position="309"/>
        <end position="319"/>
    </location>
</feature>
<reference evidence="2" key="1">
    <citation type="submission" date="2020-08" db="EMBL/GenBank/DDBJ databases">
        <authorList>
            <person name="Hu Y."/>
            <person name="Nguyen S.V."/>
            <person name="Li F."/>
            <person name="Fanning S."/>
        </authorList>
    </citation>
    <scope>NUCLEOTIDE SEQUENCE</scope>
    <source>
        <strain evidence="2">SYSU D8009</strain>
    </source>
</reference>
<feature type="region of interest" description="Disordered" evidence="1">
    <location>
        <begin position="25"/>
        <end position="54"/>
    </location>
</feature>
<organism evidence="2 3">
    <name type="scientific">Siccirubricoccus deserti</name>
    <dbReference type="NCBI Taxonomy" id="2013562"/>
    <lineage>
        <taxon>Bacteria</taxon>
        <taxon>Pseudomonadati</taxon>
        <taxon>Pseudomonadota</taxon>
        <taxon>Alphaproteobacteria</taxon>
        <taxon>Acetobacterales</taxon>
        <taxon>Roseomonadaceae</taxon>
        <taxon>Siccirubricoccus</taxon>
    </lineage>
</organism>
<dbReference type="EMBL" id="JACOMF010000001">
    <property type="protein sequence ID" value="MBC4013749.1"/>
    <property type="molecule type" value="Genomic_DNA"/>
</dbReference>
<sequence>MRRLGWRGSGSRAWQVPFHWSRLERREAPGPGGNAVAGSGGSRMNASGDDGPRELLRLRPHTRYAVARDAARVMPVHRMGAAMAELKIKLNIKYKDVYDGKHPQLIKSLIELPTFEYDKTVKIQDADVKAKDIEREFLHSAHGIFATISYVVDAILKENKISSKGTVTPSALKPVQAQITKELIPYRKSLTKLLEGTIDELAGNEAAEEAYNPKDDKATPKFLGTLTKIGEVNAVFRDLGTALAAGLDQARTLTGPKAPPLPAKGAKDPPWIALIEEVEKAQKAFGDGIKDVQRSMKAKPPNLQAQKAASKESREQKERREAMNELVELLGKIPKRLDEIAGIIADATTACGSLLGALRAGRADFRLSQWPSVPDISPSWTKLETLIKTINKQIKAVEKLAS</sequence>
<feature type="compositionally biased region" description="Gly residues" evidence="1">
    <location>
        <begin position="30"/>
        <end position="41"/>
    </location>
</feature>
<protein>
    <submittedName>
        <fullName evidence="2">Uncharacterized protein</fullName>
    </submittedName>
</protein>
<dbReference type="Proteomes" id="UP000600101">
    <property type="component" value="Unassembled WGS sequence"/>
</dbReference>
<keyword evidence="3" id="KW-1185">Reference proteome</keyword>
<gene>
    <name evidence="2" type="ORF">H7965_00310</name>
</gene>
<comment type="caution">
    <text evidence="2">The sequence shown here is derived from an EMBL/GenBank/DDBJ whole genome shotgun (WGS) entry which is preliminary data.</text>
</comment>
<name>A0A9X0UBE6_9PROT</name>
<evidence type="ECO:0000313" key="3">
    <source>
        <dbReference type="Proteomes" id="UP000600101"/>
    </source>
</evidence>
<dbReference type="AlphaFoldDB" id="A0A9X0UBE6"/>